<reference evidence="4 5" key="1">
    <citation type="journal article" date="2024" name="Commun. Biol.">
        <title>Comparative genomic analysis of thermophilic fungi reveals convergent evolutionary adaptations and gene losses.</title>
        <authorList>
            <person name="Steindorff A.S."/>
            <person name="Aguilar-Pontes M.V."/>
            <person name="Robinson A.J."/>
            <person name="Andreopoulos B."/>
            <person name="LaButti K."/>
            <person name="Kuo A."/>
            <person name="Mondo S."/>
            <person name="Riley R."/>
            <person name="Otillar R."/>
            <person name="Haridas S."/>
            <person name="Lipzen A."/>
            <person name="Grimwood J."/>
            <person name="Schmutz J."/>
            <person name="Clum A."/>
            <person name="Reid I.D."/>
            <person name="Moisan M.C."/>
            <person name="Butler G."/>
            <person name="Nguyen T.T.M."/>
            <person name="Dewar K."/>
            <person name="Conant G."/>
            <person name="Drula E."/>
            <person name="Henrissat B."/>
            <person name="Hansel C."/>
            <person name="Singer S."/>
            <person name="Hutchinson M.I."/>
            <person name="de Vries R.P."/>
            <person name="Natvig D.O."/>
            <person name="Powell A.J."/>
            <person name="Tsang A."/>
            <person name="Grigoriev I.V."/>
        </authorList>
    </citation>
    <scope>NUCLEOTIDE SEQUENCE [LARGE SCALE GENOMIC DNA]</scope>
    <source>
        <strain evidence="4 5">ATCC 24622</strain>
    </source>
</reference>
<proteinExistence type="predicted"/>
<dbReference type="InterPro" id="IPR054256">
    <property type="entry name" value="DUF6987"/>
</dbReference>
<dbReference type="EMBL" id="JAZHXJ010000776">
    <property type="protein sequence ID" value="KAL1851651.1"/>
    <property type="molecule type" value="Genomic_DNA"/>
</dbReference>
<protein>
    <recommendedName>
        <fullName evidence="3">DUF6987 domain-containing protein</fullName>
    </recommendedName>
</protein>
<evidence type="ECO:0000256" key="2">
    <source>
        <dbReference type="SAM" id="MobiDB-lite"/>
    </source>
</evidence>
<feature type="coiled-coil region" evidence="1">
    <location>
        <begin position="493"/>
        <end position="520"/>
    </location>
</feature>
<dbReference type="Proteomes" id="UP001586593">
    <property type="component" value="Unassembled WGS sequence"/>
</dbReference>
<name>A0ABR3W2I3_9PEZI</name>
<keyword evidence="5" id="KW-1185">Reference proteome</keyword>
<feature type="compositionally biased region" description="Acidic residues" evidence="2">
    <location>
        <begin position="124"/>
        <end position="139"/>
    </location>
</feature>
<feature type="domain" description="DUF6987" evidence="3">
    <location>
        <begin position="498"/>
        <end position="537"/>
    </location>
</feature>
<evidence type="ECO:0000313" key="4">
    <source>
        <dbReference type="EMBL" id="KAL1851651.1"/>
    </source>
</evidence>
<accession>A0ABR3W2I3</accession>
<feature type="compositionally biased region" description="Low complexity" evidence="2">
    <location>
        <begin position="22"/>
        <end position="38"/>
    </location>
</feature>
<evidence type="ECO:0000259" key="3">
    <source>
        <dbReference type="Pfam" id="PF22485"/>
    </source>
</evidence>
<dbReference type="PANTHER" id="PTHR39461">
    <property type="entry name" value="LEA DOMAIN PROTEIN (AFU_ORTHOLOGUE AFUA_8G04920)"/>
    <property type="match status" value="1"/>
</dbReference>
<dbReference type="Pfam" id="PF12396">
    <property type="entry name" value="DUF3659"/>
    <property type="match status" value="5"/>
</dbReference>
<dbReference type="PANTHER" id="PTHR39461:SF1">
    <property type="entry name" value="LEA DOMAIN PROTEIN (AFU_ORTHOLOGUE AFUA_8G04920)"/>
    <property type="match status" value="1"/>
</dbReference>
<organism evidence="4 5">
    <name type="scientific">Phialemonium thermophilum</name>
    <dbReference type="NCBI Taxonomy" id="223376"/>
    <lineage>
        <taxon>Eukaryota</taxon>
        <taxon>Fungi</taxon>
        <taxon>Dikarya</taxon>
        <taxon>Ascomycota</taxon>
        <taxon>Pezizomycotina</taxon>
        <taxon>Sordariomycetes</taxon>
        <taxon>Sordariomycetidae</taxon>
        <taxon>Cephalothecales</taxon>
        <taxon>Cephalothecaceae</taxon>
        <taxon>Phialemonium</taxon>
    </lineage>
</organism>
<gene>
    <name evidence="4" type="ORF">VTK73DRAFT_9387</name>
</gene>
<sequence length="583" mass="63813">MAEVATRSPDPWQQRERAGMTEESAPEPQAAAAQSPAPKEQEFQTTPDVNNEENEDSDNTKQEESGTQDVETPQPEDTADEAQNAEQPVGKEGESEEPEQQQQQEQEQEPELEQQQEAQPEQGQEQEQEQEEPQPEEEPKDYSILKNAKVNKGGNLVNPDNKVVGRVKEGVLKDLVGKTADENGNIWNSNGKIVGKAEPLSDDERQALEKEPSPFESFPDAVVDEDGKVVSGGKAIGTVVEGDIKHLQGKSVDADGDILDRAGNVIGKAKRLEKEPEPEPEPEPDRSVLAGKRVNKAGNVVDSSGTIFGRVVEGDPKTMVGRMCDKNGNILNEMGETIGKAEPVPEADREGVKEGPFADLQGCTVNKEGKVVTPGGDVVGRLVSGDAKVLYGRAVDEDGDICDKNGNVVGKAERWEEPEVEKKKHPLSGRRVNREGNVFDEDGNLVGKLTTGTLSICAGKEIDDDGDVVDGKGNTVGHVSLLDEIPEEKPEESAEDKEKREQLEKDRELAKQLAACLEKCLDKIKPICDMITQVSEREGAFLKSFKTTTCHHFSLLTFLGPRKCKRRSGHPRRSWTRRLSSRT</sequence>
<dbReference type="Pfam" id="PF22485">
    <property type="entry name" value="DUF6987"/>
    <property type="match status" value="1"/>
</dbReference>
<feature type="region of interest" description="Disordered" evidence="2">
    <location>
        <begin position="268"/>
        <end position="289"/>
    </location>
</feature>
<dbReference type="InterPro" id="IPR022124">
    <property type="entry name" value="DUF3659"/>
</dbReference>
<evidence type="ECO:0000313" key="5">
    <source>
        <dbReference type="Proteomes" id="UP001586593"/>
    </source>
</evidence>
<evidence type="ECO:0000256" key="1">
    <source>
        <dbReference type="SAM" id="Coils"/>
    </source>
</evidence>
<feature type="region of interest" description="Disordered" evidence="2">
    <location>
        <begin position="1"/>
        <end position="162"/>
    </location>
</feature>
<keyword evidence="1" id="KW-0175">Coiled coil</keyword>
<comment type="caution">
    <text evidence="4">The sequence shown here is derived from an EMBL/GenBank/DDBJ whole genome shotgun (WGS) entry which is preliminary data.</text>
</comment>